<evidence type="ECO:0000256" key="1">
    <source>
        <dbReference type="SAM" id="Phobius"/>
    </source>
</evidence>
<accession>A8P444</accession>
<feature type="transmembrane region" description="Helical" evidence="1">
    <location>
        <begin position="121"/>
        <end position="139"/>
    </location>
</feature>
<sequence length="218" mass="24054">MTRTSAIPLTYMLFFGVYEPLMGILCFAGSLIDPVQFHNSQAPCQWPSTTTTTASTAAASSITNPPPPTTLPLATRITVTLLGHTSSLLGLVSFFVLWTARTQLSRRPLLLKYQEKVVKSVLWPLLFGDFFRLGCWVVVLREFGALREFGGWDGVVQGVATGKGMEGVVRAFEELNTKVNLVGMMMSVVTLVPRVLWFLGVGRYVHRRDGKGVVDKEE</sequence>
<dbReference type="Proteomes" id="UP000001861">
    <property type="component" value="Unassembled WGS sequence"/>
</dbReference>
<keyword evidence="1" id="KW-0472">Membrane</keyword>
<evidence type="ECO:0000313" key="2">
    <source>
        <dbReference type="EMBL" id="EAU83185.2"/>
    </source>
</evidence>
<dbReference type="GeneID" id="6015269"/>
<keyword evidence="1" id="KW-0812">Transmembrane</keyword>
<dbReference type="KEGG" id="cci:CC1G_07867"/>
<reference evidence="2 3" key="1">
    <citation type="journal article" date="2010" name="Proc. Natl. Acad. Sci. U.S.A.">
        <title>Insights into evolution of multicellular fungi from the assembled chromosomes of the mushroom Coprinopsis cinerea (Coprinus cinereus).</title>
        <authorList>
            <person name="Stajich J.E."/>
            <person name="Wilke S.K."/>
            <person name="Ahren D."/>
            <person name="Au C.H."/>
            <person name="Birren B.W."/>
            <person name="Borodovsky M."/>
            <person name="Burns C."/>
            <person name="Canback B."/>
            <person name="Casselton L.A."/>
            <person name="Cheng C.K."/>
            <person name="Deng J."/>
            <person name="Dietrich F.S."/>
            <person name="Fargo D.C."/>
            <person name="Farman M.L."/>
            <person name="Gathman A.C."/>
            <person name="Goldberg J."/>
            <person name="Guigo R."/>
            <person name="Hoegger P.J."/>
            <person name="Hooker J.B."/>
            <person name="Huggins A."/>
            <person name="James T.Y."/>
            <person name="Kamada T."/>
            <person name="Kilaru S."/>
            <person name="Kodira C."/>
            <person name="Kues U."/>
            <person name="Kupfer D."/>
            <person name="Kwan H.S."/>
            <person name="Lomsadze A."/>
            <person name="Li W."/>
            <person name="Lilly W.W."/>
            <person name="Ma L.J."/>
            <person name="Mackey A.J."/>
            <person name="Manning G."/>
            <person name="Martin F."/>
            <person name="Muraguchi H."/>
            <person name="Natvig D.O."/>
            <person name="Palmerini H."/>
            <person name="Ramesh M.A."/>
            <person name="Rehmeyer C.J."/>
            <person name="Roe B.A."/>
            <person name="Shenoy N."/>
            <person name="Stanke M."/>
            <person name="Ter-Hovhannisyan V."/>
            <person name="Tunlid A."/>
            <person name="Velagapudi R."/>
            <person name="Vision T.J."/>
            <person name="Zeng Q."/>
            <person name="Zolan M.E."/>
            <person name="Pukkila P.J."/>
        </authorList>
    </citation>
    <scope>NUCLEOTIDE SEQUENCE [LARGE SCALE GENOMIC DNA]</scope>
    <source>
        <strain evidence="3">Okayama-7 / 130 / ATCC MYA-4618 / FGSC 9003</strain>
    </source>
</reference>
<dbReference type="HOGENOM" id="CLU_1266829_0_0_1"/>
<name>A8P444_COPC7</name>
<dbReference type="RefSeq" id="XP_001838676.2">
    <property type="nucleotide sequence ID" value="XM_001838624.2"/>
</dbReference>
<organism evidence="2 3">
    <name type="scientific">Coprinopsis cinerea (strain Okayama-7 / 130 / ATCC MYA-4618 / FGSC 9003)</name>
    <name type="common">Inky cap fungus</name>
    <name type="synonym">Hormographiella aspergillata</name>
    <dbReference type="NCBI Taxonomy" id="240176"/>
    <lineage>
        <taxon>Eukaryota</taxon>
        <taxon>Fungi</taxon>
        <taxon>Dikarya</taxon>
        <taxon>Basidiomycota</taxon>
        <taxon>Agaricomycotina</taxon>
        <taxon>Agaricomycetes</taxon>
        <taxon>Agaricomycetidae</taxon>
        <taxon>Agaricales</taxon>
        <taxon>Agaricineae</taxon>
        <taxon>Psathyrellaceae</taxon>
        <taxon>Coprinopsis</taxon>
    </lineage>
</organism>
<feature type="transmembrane region" description="Helical" evidence="1">
    <location>
        <begin position="181"/>
        <end position="201"/>
    </location>
</feature>
<dbReference type="VEuPathDB" id="FungiDB:CC1G_07867"/>
<dbReference type="InParanoid" id="A8P444"/>
<evidence type="ECO:0000313" key="3">
    <source>
        <dbReference type="Proteomes" id="UP000001861"/>
    </source>
</evidence>
<keyword evidence="1" id="KW-1133">Transmembrane helix</keyword>
<dbReference type="STRING" id="240176.A8P444"/>
<comment type="caution">
    <text evidence="2">The sequence shown here is derived from an EMBL/GenBank/DDBJ whole genome shotgun (WGS) entry which is preliminary data.</text>
</comment>
<gene>
    <name evidence="2" type="ORF">CC1G_07867</name>
</gene>
<dbReference type="AlphaFoldDB" id="A8P444"/>
<protein>
    <submittedName>
        <fullName evidence="2">Uncharacterized protein</fullName>
    </submittedName>
</protein>
<dbReference type="EMBL" id="AACS02000004">
    <property type="protein sequence ID" value="EAU83185.2"/>
    <property type="molecule type" value="Genomic_DNA"/>
</dbReference>
<proteinExistence type="predicted"/>
<feature type="transmembrane region" description="Helical" evidence="1">
    <location>
        <begin position="77"/>
        <end position="100"/>
    </location>
</feature>
<feature type="transmembrane region" description="Helical" evidence="1">
    <location>
        <begin position="12"/>
        <end position="32"/>
    </location>
</feature>
<keyword evidence="3" id="KW-1185">Reference proteome</keyword>
<dbReference type="OMA" id="MIPRITW"/>